<sequence length="156" mass="17844">MRTSLQPITQNNYEAVCDLDVAEAQQEYVACNMWSLVEAQFNSGYETRAIYTGEKPVGFLMWVKESREKISIWRFMVDQKQQGKGIGRAALQLALQEIRQTPNIEQIEICYNPKNPVAKDFYSSFGFTEMGMDKDNEDMLAIINLTNKTPEEADAI</sequence>
<dbReference type="PROSITE" id="PS51186">
    <property type="entry name" value="GNAT"/>
    <property type="match status" value="1"/>
</dbReference>
<dbReference type="CDD" id="cd04301">
    <property type="entry name" value="NAT_SF"/>
    <property type="match status" value="1"/>
</dbReference>
<organism evidence="2 3">
    <name type="scientific">Microbulbifer variabilis</name>
    <dbReference type="NCBI Taxonomy" id="266805"/>
    <lineage>
        <taxon>Bacteria</taxon>
        <taxon>Pseudomonadati</taxon>
        <taxon>Pseudomonadota</taxon>
        <taxon>Gammaproteobacteria</taxon>
        <taxon>Cellvibrionales</taxon>
        <taxon>Microbulbiferaceae</taxon>
        <taxon>Microbulbifer</taxon>
    </lineage>
</organism>
<dbReference type="InterPro" id="IPR000182">
    <property type="entry name" value="GNAT_dom"/>
</dbReference>
<evidence type="ECO:0000313" key="3">
    <source>
        <dbReference type="Proteomes" id="UP001055658"/>
    </source>
</evidence>
<name>A0ABY4V8Z4_9GAMM</name>
<accession>A0ABY4V8Z4</accession>
<dbReference type="EMBL" id="CP092418">
    <property type="protein sequence ID" value="USD20729.1"/>
    <property type="molecule type" value="Genomic_DNA"/>
</dbReference>
<protein>
    <submittedName>
        <fullName evidence="2">GNAT family N-acetyltransferase</fullName>
    </submittedName>
</protein>
<dbReference type="Gene3D" id="3.40.630.30">
    <property type="match status" value="1"/>
</dbReference>
<evidence type="ECO:0000313" key="2">
    <source>
        <dbReference type="EMBL" id="USD20729.1"/>
    </source>
</evidence>
<dbReference type="Pfam" id="PF00583">
    <property type="entry name" value="Acetyltransf_1"/>
    <property type="match status" value="1"/>
</dbReference>
<reference evidence="2" key="1">
    <citation type="submission" date="2022-02" db="EMBL/GenBank/DDBJ databases">
        <title>Coral-associated bacteria.</title>
        <authorList>
            <person name="Tang K."/>
            <person name="Wang X."/>
        </authorList>
    </citation>
    <scope>NUCLEOTIDE SEQUENCE</scope>
    <source>
        <strain evidence="2">SCSIO 43006</strain>
    </source>
</reference>
<dbReference type="SUPFAM" id="SSF55729">
    <property type="entry name" value="Acyl-CoA N-acyltransferases (Nat)"/>
    <property type="match status" value="1"/>
</dbReference>
<proteinExistence type="predicted"/>
<keyword evidence="3" id="KW-1185">Reference proteome</keyword>
<feature type="domain" description="N-acetyltransferase" evidence="1">
    <location>
        <begin position="3"/>
        <end position="146"/>
    </location>
</feature>
<dbReference type="InterPro" id="IPR016181">
    <property type="entry name" value="Acyl_CoA_acyltransferase"/>
</dbReference>
<dbReference type="Proteomes" id="UP001055658">
    <property type="component" value="Chromosome"/>
</dbReference>
<gene>
    <name evidence="2" type="ORF">MJO52_16905</name>
</gene>
<dbReference type="RefSeq" id="WP_252083137.1">
    <property type="nucleotide sequence ID" value="NZ_CP092418.1"/>
</dbReference>
<evidence type="ECO:0000259" key="1">
    <source>
        <dbReference type="PROSITE" id="PS51186"/>
    </source>
</evidence>